<organism evidence="2 3">
    <name type="scientific">Chitinasiproducens palmae</name>
    <dbReference type="NCBI Taxonomy" id="1770053"/>
    <lineage>
        <taxon>Bacteria</taxon>
        <taxon>Pseudomonadati</taxon>
        <taxon>Pseudomonadota</taxon>
        <taxon>Betaproteobacteria</taxon>
        <taxon>Burkholderiales</taxon>
        <taxon>Burkholderiaceae</taxon>
        <taxon>Chitinasiproducens</taxon>
    </lineage>
</organism>
<dbReference type="InterPro" id="IPR003615">
    <property type="entry name" value="HNH_nuc"/>
</dbReference>
<feature type="domain" description="HNH nuclease" evidence="1">
    <location>
        <begin position="212"/>
        <end position="265"/>
    </location>
</feature>
<evidence type="ECO:0000313" key="3">
    <source>
        <dbReference type="Proteomes" id="UP000243719"/>
    </source>
</evidence>
<proteinExistence type="predicted"/>
<accession>A0A1H2PUF9</accession>
<evidence type="ECO:0000259" key="1">
    <source>
        <dbReference type="Pfam" id="PF13391"/>
    </source>
</evidence>
<dbReference type="GO" id="GO:0004519">
    <property type="term" value="F:endonuclease activity"/>
    <property type="evidence" value="ECO:0007669"/>
    <property type="project" value="UniProtKB-KW"/>
</dbReference>
<dbReference type="RefSeq" id="WP_091912099.1">
    <property type="nucleotide sequence ID" value="NZ_FNLO01000013.1"/>
</dbReference>
<name>A0A1H2PUF9_9BURK</name>
<keyword evidence="2" id="KW-0540">Nuclease</keyword>
<sequence length="312" mass="34850">MTRYWWVNHNQTFEHERAEGYLWSPKREANGARSQFYENMRIARTGDGVVSYAGKRIKAVGRVASEATTARKPIVFGSVGENWAANGWLLPVSWSSVIHEPTPAHYLDHIAPLLPAKYSPINPKTGFGNQKAYLAEITEALYQKVLQLTNGPMTKADPACDAETVVLLAEDAEVQRLYKDLELSDTERVNVIAARWGQGKFRTALLARDGMCAITGVAEPRLLRASHIKPWRLCETATERLDAANGLLLTPTFDHLFDKGLLTFEPGGRTVLSSTLSVTDVDRLALSGARAMYPLFHHDRYLAFHRSEIFVP</sequence>
<protein>
    <submittedName>
        <fullName evidence="2">HNH endonuclease</fullName>
    </submittedName>
</protein>
<dbReference type="Pfam" id="PF13391">
    <property type="entry name" value="HNH_2"/>
    <property type="match status" value="1"/>
</dbReference>
<dbReference type="Proteomes" id="UP000243719">
    <property type="component" value="Unassembled WGS sequence"/>
</dbReference>
<gene>
    <name evidence="2" type="ORF">SAMN05216551_113136</name>
</gene>
<keyword evidence="2" id="KW-0378">Hydrolase</keyword>
<evidence type="ECO:0000313" key="2">
    <source>
        <dbReference type="EMBL" id="SDV50819.1"/>
    </source>
</evidence>
<dbReference type="STRING" id="1770053.SAMN05216551_113136"/>
<reference evidence="3" key="1">
    <citation type="submission" date="2016-09" db="EMBL/GenBank/DDBJ databases">
        <authorList>
            <person name="Varghese N."/>
            <person name="Submissions S."/>
        </authorList>
    </citation>
    <scope>NUCLEOTIDE SEQUENCE [LARGE SCALE GENOMIC DNA]</scope>
    <source>
        <strain evidence="3">JS23</strain>
    </source>
</reference>
<dbReference type="AlphaFoldDB" id="A0A1H2PUF9"/>
<dbReference type="OrthoDB" id="9811869at2"/>
<dbReference type="EMBL" id="FNLO01000013">
    <property type="protein sequence ID" value="SDV50819.1"/>
    <property type="molecule type" value="Genomic_DNA"/>
</dbReference>
<keyword evidence="2" id="KW-0255">Endonuclease</keyword>
<keyword evidence="3" id="KW-1185">Reference proteome</keyword>